<proteinExistence type="inferred from homology"/>
<dbReference type="NCBIfam" id="TIGR00069">
    <property type="entry name" value="hisD"/>
    <property type="match status" value="1"/>
</dbReference>
<keyword evidence="3" id="KW-0862">Zinc</keyword>
<dbReference type="InterPro" id="IPR016161">
    <property type="entry name" value="Ald_DH/histidinol_DH"/>
</dbReference>
<dbReference type="GO" id="GO:0009570">
    <property type="term" value="C:chloroplast stroma"/>
    <property type="evidence" value="ECO:0007669"/>
    <property type="project" value="TreeGrafter"/>
</dbReference>
<dbReference type="PANTHER" id="PTHR21256:SF2">
    <property type="entry name" value="HISTIDINE BIOSYNTHESIS TRIFUNCTIONAL PROTEIN"/>
    <property type="match status" value="1"/>
</dbReference>
<dbReference type="HAMAP" id="MF_01024">
    <property type="entry name" value="HisD"/>
    <property type="match status" value="1"/>
</dbReference>
<dbReference type="AlphaFoldDB" id="A0A7S0ZKP7"/>
<dbReference type="GO" id="GO:0004399">
    <property type="term" value="F:histidinol dehydrogenase activity"/>
    <property type="evidence" value="ECO:0007669"/>
    <property type="project" value="UniProtKB-ARBA"/>
</dbReference>
<dbReference type="Gene3D" id="1.20.5.1300">
    <property type="match status" value="1"/>
</dbReference>
<comment type="similarity">
    <text evidence="5">Belongs to the histidinol dehydrogenase family.</text>
</comment>
<accession>A0A7S0ZKP7</accession>
<organism evidence="6">
    <name type="scientific">Timspurckia oligopyrenoides</name>
    <dbReference type="NCBI Taxonomy" id="708627"/>
    <lineage>
        <taxon>Eukaryota</taxon>
        <taxon>Rhodophyta</taxon>
        <taxon>Bangiophyceae</taxon>
        <taxon>Porphyridiales</taxon>
        <taxon>Porphyridiaceae</taxon>
        <taxon>Timspurckia</taxon>
    </lineage>
</organism>
<dbReference type="GO" id="GO:0046872">
    <property type="term" value="F:metal ion binding"/>
    <property type="evidence" value="ECO:0007669"/>
    <property type="project" value="UniProtKB-KW"/>
</dbReference>
<evidence type="ECO:0008006" key="7">
    <source>
        <dbReference type="Google" id="ProtNLM"/>
    </source>
</evidence>
<evidence type="ECO:0000256" key="5">
    <source>
        <dbReference type="RuleBase" id="RU004175"/>
    </source>
</evidence>
<dbReference type="PRINTS" id="PR00083">
    <property type="entry name" value="HOLDHDRGNASE"/>
</dbReference>
<dbReference type="FunFam" id="3.40.50.1980:FF:000001">
    <property type="entry name" value="Histidinol dehydrogenase"/>
    <property type="match status" value="1"/>
</dbReference>
<dbReference type="InterPro" id="IPR012131">
    <property type="entry name" value="Hstdl_DH"/>
</dbReference>
<keyword evidence="4" id="KW-0560">Oxidoreductase</keyword>
<name>A0A7S0ZKP7_9RHOD</name>
<keyword evidence="2" id="KW-0479">Metal-binding</keyword>
<dbReference type="GO" id="GO:0005829">
    <property type="term" value="C:cytosol"/>
    <property type="evidence" value="ECO:0007669"/>
    <property type="project" value="TreeGrafter"/>
</dbReference>
<reference evidence="6" key="1">
    <citation type="submission" date="2021-01" db="EMBL/GenBank/DDBJ databases">
        <authorList>
            <person name="Corre E."/>
            <person name="Pelletier E."/>
            <person name="Niang G."/>
            <person name="Scheremetjew M."/>
            <person name="Finn R."/>
            <person name="Kale V."/>
            <person name="Holt S."/>
            <person name="Cochrane G."/>
            <person name="Meng A."/>
            <person name="Brown T."/>
            <person name="Cohen L."/>
        </authorList>
    </citation>
    <scope>NUCLEOTIDE SEQUENCE</scope>
    <source>
        <strain evidence="6">CCMP3278</strain>
    </source>
</reference>
<comment type="cofactor">
    <cofactor evidence="1">
        <name>Zn(2+)</name>
        <dbReference type="ChEBI" id="CHEBI:29105"/>
    </cofactor>
</comment>
<dbReference type="EMBL" id="HBFP01012890">
    <property type="protein sequence ID" value="CAD8824906.1"/>
    <property type="molecule type" value="Transcribed_RNA"/>
</dbReference>
<evidence type="ECO:0000256" key="1">
    <source>
        <dbReference type="ARBA" id="ARBA00001947"/>
    </source>
</evidence>
<dbReference type="Gene3D" id="3.40.50.1980">
    <property type="entry name" value="Nitrogenase molybdenum iron protein domain"/>
    <property type="match status" value="2"/>
</dbReference>
<evidence type="ECO:0000256" key="3">
    <source>
        <dbReference type="ARBA" id="ARBA00022833"/>
    </source>
</evidence>
<dbReference type="CDD" id="cd06572">
    <property type="entry name" value="Histidinol_dh"/>
    <property type="match status" value="1"/>
</dbReference>
<dbReference type="Pfam" id="PF00815">
    <property type="entry name" value="Histidinol_dh"/>
    <property type="match status" value="1"/>
</dbReference>
<dbReference type="PANTHER" id="PTHR21256">
    <property type="entry name" value="HISTIDINOL DEHYDROGENASE HDH"/>
    <property type="match status" value="1"/>
</dbReference>
<evidence type="ECO:0000256" key="2">
    <source>
        <dbReference type="ARBA" id="ARBA00022723"/>
    </source>
</evidence>
<dbReference type="GO" id="GO:0000105">
    <property type="term" value="P:L-histidine biosynthetic process"/>
    <property type="evidence" value="ECO:0007669"/>
    <property type="project" value="TreeGrafter"/>
</dbReference>
<dbReference type="SUPFAM" id="SSF53720">
    <property type="entry name" value="ALDH-like"/>
    <property type="match status" value="1"/>
</dbReference>
<gene>
    <name evidence="6" type="ORF">TOLI1172_LOCUS9305</name>
</gene>
<dbReference type="FunFam" id="3.40.50.1980:FF:000019">
    <property type="entry name" value="Histidinol dehydrogenase, chloroplastic"/>
    <property type="match status" value="1"/>
</dbReference>
<protein>
    <recommendedName>
        <fullName evidence="7">Histidinol dehydrogenase</fullName>
    </recommendedName>
</protein>
<evidence type="ECO:0000256" key="4">
    <source>
        <dbReference type="ARBA" id="ARBA00023002"/>
    </source>
</evidence>
<sequence length="505" mass="54556">MLSFVGCGGSIFGLVSPSKSTSFLQIHSCKSPFKHRRSSCSLHTSFTMAIAREPESLVSDSVSSELPYSMKQYTLSDLSPSVKQQLLLRPKIDFSGTMSIVSPILRAVKEQGDQAVLEYTKKFDKVELSLHTLVLSPSDMGIPEISESVKCAIDVAFDNLVKFHKAQLRETLQVETMNGVVCSRVSRPIERVGLYVPGGTAVLPSTALMLGVPAMLAGCSEIVIATPPRSDGSVCPEVLYCAKKCGVTKILLAGGAQAVAAMAYGTALVPKVDKICGPGNQFVTAAKMMLQNEGEAMVAIDMPAGPSEQLCIADETSRADFVVSDLLSQAEHGMDSQVVAVVLPGFDMEKFKDELVHQMENLPRKEFAKVAISKSLVLHAKDRNEALQFSNEYAPEHLCIPSEKCEEYVSGIVNAGSVFLGPYAPESVGDYASGTNHSLPTYGYARMYGGVSVDTFVKYITMQRLNEDGIQNVGPHVEVLADVEQLFAHKNAVSIRLNSLKQSQQ</sequence>
<evidence type="ECO:0000313" key="6">
    <source>
        <dbReference type="EMBL" id="CAD8824906.1"/>
    </source>
</evidence>
<dbReference type="GO" id="GO:0051287">
    <property type="term" value="F:NAD binding"/>
    <property type="evidence" value="ECO:0007669"/>
    <property type="project" value="InterPro"/>
</dbReference>